<dbReference type="CDD" id="cd12266">
    <property type="entry name" value="RRM_like_XS"/>
    <property type="match status" value="1"/>
</dbReference>
<reference evidence="7 8" key="1">
    <citation type="journal article" date="2017" name="Nature">
        <title>The Apostasia genome and the evolution of orchids.</title>
        <authorList>
            <person name="Zhang G.Q."/>
            <person name="Liu K.W."/>
            <person name="Li Z."/>
            <person name="Lohaus R."/>
            <person name="Hsiao Y.Y."/>
            <person name="Niu S.C."/>
            <person name="Wang J.Y."/>
            <person name="Lin Y.C."/>
            <person name="Xu Q."/>
            <person name="Chen L.J."/>
            <person name="Yoshida K."/>
            <person name="Fujiwara S."/>
            <person name="Wang Z.W."/>
            <person name="Zhang Y.Q."/>
            <person name="Mitsuda N."/>
            <person name="Wang M."/>
            <person name="Liu G.H."/>
            <person name="Pecoraro L."/>
            <person name="Huang H.X."/>
            <person name="Xiao X.J."/>
            <person name="Lin M."/>
            <person name="Wu X.Y."/>
            <person name="Wu W.L."/>
            <person name="Chen Y.Y."/>
            <person name="Chang S.B."/>
            <person name="Sakamoto S."/>
            <person name="Ohme-Takagi M."/>
            <person name="Yagi M."/>
            <person name="Zeng S.J."/>
            <person name="Shen C.Y."/>
            <person name="Yeh C.M."/>
            <person name="Luo Y.B."/>
            <person name="Tsai W.C."/>
            <person name="Van de Peer Y."/>
            <person name="Liu Z.J."/>
        </authorList>
    </citation>
    <scope>NUCLEOTIDE SEQUENCE [LARGE SCALE GENOMIC DNA]</scope>
    <source>
        <strain evidence="8">cv. Shenzhen</strain>
        <tissue evidence="7">Stem</tissue>
    </source>
</reference>
<evidence type="ECO:0000259" key="6">
    <source>
        <dbReference type="Pfam" id="PF03470"/>
    </source>
</evidence>
<sequence length="647" mass="75579">MDYSSEDESDISDSEIPQRKEKAYLELKFGIHKVKSGNGIFRCPFCHGKKKQDYHYKDLLQHSSGISSSNRKAKVKANHLALTKFLKNEIVGATSSSMALVVAKTEPSSIEQEELFVWPWMGILVNLPIEFNSDGRAVGRSRNKLKEQLSRFNPLRVHPQWSTRGHTGTAVVDFKKDWDGFKDAMAFERYFEAHRCGKKDWHRRKNAGRDMYGWVARVHDYKSPDKVGDYLRRNGDLKTVSDISKEQNQKTKKLVANLANEIEVKNKHLHELECKYSQTNMSLDQMMKDLKKMQDHAHDHSLNVIKENEKLKKKLDTKRKEFNLRCEELNNLVGQTDMERKKLEDEKEKAQNSKNLKLRDLERMFKFLWTYARMQNALISSSLELAIMEQKKSDERVSKLLEEHKREKEKSISTILELERELDAKQKLQLEIEQLRGKIEVMKHMESDEESIKKKMEEMQAELDDKIEEQQYLEKLNSDLLTKQVASNNELQEARKQLIKGLKDTLNARTKIGIKRMGAVDEKAFQIVCKERFAKDEADVQASMLCSQWEEHLRNPDWHPFKVITVDGKEKEILKEDDAKLASLRENWGDAAYKSVVTALLELNEYNPSGRYIIPELWNFKEDRKASIGEVIAYILQQWKTNKRKRG</sequence>
<evidence type="ECO:0000313" key="7">
    <source>
        <dbReference type="EMBL" id="PKA56393.1"/>
    </source>
</evidence>
<dbReference type="InterPro" id="IPR045177">
    <property type="entry name" value="FDM1-5/IDN2"/>
</dbReference>
<accession>A0A2I0ALE7</accession>
<dbReference type="InterPro" id="IPR038588">
    <property type="entry name" value="XS_domain_sf"/>
</dbReference>
<gene>
    <name evidence="7" type="ORF">AXF42_Ash014896</name>
</gene>
<dbReference type="PANTHER" id="PTHR21596">
    <property type="entry name" value="RIBONUCLEASE P SUBUNIT P38"/>
    <property type="match status" value="1"/>
</dbReference>
<dbReference type="PANTHER" id="PTHR21596:SF3">
    <property type="entry name" value="FACTOR OF DNA METHYLATION 1-RELATED"/>
    <property type="match status" value="1"/>
</dbReference>
<feature type="domain" description="Factor of DNA methylation 1-5/IDN2" evidence="5">
    <location>
        <begin position="515"/>
        <end position="645"/>
    </location>
</feature>
<name>A0A2I0ALE7_9ASPA</name>
<dbReference type="GO" id="GO:0080188">
    <property type="term" value="P:gene silencing by siRNA-directed DNA methylation"/>
    <property type="evidence" value="ECO:0007669"/>
    <property type="project" value="InterPro"/>
</dbReference>
<protein>
    <submittedName>
        <fullName evidence="7">Uncharacterized protein</fullName>
    </submittedName>
</protein>
<evidence type="ECO:0000259" key="5">
    <source>
        <dbReference type="Pfam" id="PF03469"/>
    </source>
</evidence>
<evidence type="ECO:0000259" key="4">
    <source>
        <dbReference type="Pfam" id="PF03468"/>
    </source>
</evidence>
<feature type="coiled-coil region" evidence="3">
    <location>
        <begin position="401"/>
        <end position="476"/>
    </location>
</feature>
<keyword evidence="2" id="KW-0943">RNA-mediated gene silencing</keyword>
<feature type="coiled-coil region" evidence="3">
    <location>
        <begin position="312"/>
        <end position="360"/>
    </location>
</feature>
<dbReference type="Pfam" id="PF03470">
    <property type="entry name" value="zf-XS"/>
    <property type="match status" value="1"/>
</dbReference>
<dbReference type="Pfam" id="PF03469">
    <property type="entry name" value="XH"/>
    <property type="match status" value="1"/>
</dbReference>
<organism evidence="7 8">
    <name type="scientific">Apostasia shenzhenica</name>
    <dbReference type="NCBI Taxonomy" id="1088818"/>
    <lineage>
        <taxon>Eukaryota</taxon>
        <taxon>Viridiplantae</taxon>
        <taxon>Streptophyta</taxon>
        <taxon>Embryophyta</taxon>
        <taxon>Tracheophyta</taxon>
        <taxon>Spermatophyta</taxon>
        <taxon>Magnoliopsida</taxon>
        <taxon>Liliopsida</taxon>
        <taxon>Asparagales</taxon>
        <taxon>Orchidaceae</taxon>
        <taxon>Apostasioideae</taxon>
        <taxon>Apostasia</taxon>
    </lineage>
</organism>
<dbReference type="Gene3D" id="3.30.70.2890">
    <property type="entry name" value="XS domain"/>
    <property type="match status" value="1"/>
</dbReference>
<dbReference type="AlphaFoldDB" id="A0A2I0ALE7"/>
<dbReference type="InterPro" id="IPR005379">
    <property type="entry name" value="FDM1-5/IDN2_XH"/>
</dbReference>
<dbReference type="InterPro" id="IPR005381">
    <property type="entry name" value="Znf-XS_domain"/>
</dbReference>
<evidence type="ECO:0000313" key="8">
    <source>
        <dbReference type="Proteomes" id="UP000236161"/>
    </source>
</evidence>
<feature type="domain" description="Zinc finger-XS" evidence="6">
    <location>
        <begin position="43"/>
        <end position="82"/>
    </location>
</feature>
<dbReference type="Pfam" id="PF03468">
    <property type="entry name" value="XS"/>
    <property type="match status" value="1"/>
</dbReference>
<evidence type="ECO:0000256" key="2">
    <source>
        <dbReference type="ARBA" id="ARBA00023158"/>
    </source>
</evidence>
<dbReference type="Proteomes" id="UP000236161">
    <property type="component" value="Unassembled WGS sequence"/>
</dbReference>
<feature type="domain" description="XS" evidence="4">
    <location>
        <begin position="113"/>
        <end position="223"/>
    </location>
</feature>
<keyword evidence="8" id="KW-1185">Reference proteome</keyword>
<evidence type="ECO:0000256" key="1">
    <source>
        <dbReference type="ARBA" id="ARBA00023054"/>
    </source>
</evidence>
<dbReference type="EMBL" id="KZ451973">
    <property type="protein sequence ID" value="PKA56393.1"/>
    <property type="molecule type" value="Genomic_DNA"/>
</dbReference>
<dbReference type="InterPro" id="IPR005380">
    <property type="entry name" value="XS_domain"/>
</dbReference>
<proteinExistence type="predicted"/>
<dbReference type="OrthoDB" id="1892195at2759"/>
<evidence type="ECO:0000256" key="3">
    <source>
        <dbReference type="SAM" id="Coils"/>
    </source>
</evidence>
<dbReference type="STRING" id="1088818.A0A2I0ALE7"/>
<keyword evidence="1 3" id="KW-0175">Coiled coil</keyword>